<sequence length="587" mass="64570">MADKRIGVFVCRCGGNISDYIDVDKVVKGIAKEKGVVVARVNTFSCSDAAQEEMIKYIREYNLNGIVIASCSPKLHLSTFRSMAKRGGLNPYEYSHANIREQCSWTHTHDKDGATQKAIRLVRAGIASTRFSKPMEPIEIKTRPAVLIIGAGIAGMRAAISLGQMGLNVYVVEKENEPGGLIRNRKRLFPNNTDAKKLIESLRLRANAIDTLHIYYGARLIEKKGSVGDFTIKVEVKRPETDDRDVIELNVGAIIVATGAAPYTPKEGELGFGAPFVITLGQYLDLLEKNVGTHKSALMLNGKKIKKICYIYCVGSRENSKKEDALTYCSRYCCTAGIHAAVSTHENFGEKIVQYHLYRDIRTYGAFEALYQRALETGSIFIKFSPSSPPEVIIDREVGINRVKVKDLLTRKQELEIDCDLVVLVTGMVPRDNPELESILKLPIGKDGFYNEIHPKLRPVETVVDGLFIAGCSQSPKNASESVQSALAAAAKAGSMLLKEKVYLEPFIAKVYEELCDGCGLCIDACPYEAISINDVDGKKVAKVNPGLCKGEGACVPVCPKEAVEIKGYEHQRIRAMIEALTGEIRP</sequence>
<keyword evidence="7" id="KW-0408">Iron</keyword>
<evidence type="ECO:0000256" key="7">
    <source>
        <dbReference type="ARBA" id="ARBA00023004"/>
    </source>
</evidence>
<dbReference type="Pfam" id="PF12838">
    <property type="entry name" value="Fer4_7"/>
    <property type="match status" value="1"/>
</dbReference>
<dbReference type="RefSeq" id="WP_067617893.1">
    <property type="nucleotide sequence ID" value="NZ_MAGO01000006.1"/>
</dbReference>
<dbReference type="GO" id="GO:0016491">
    <property type="term" value="F:oxidoreductase activity"/>
    <property type="evidence" value="ECO:0007669"/>
    <property type="project" value="UniProtKB-KW"/>
</dbReference>
<dbReference type="PANTHER" id="PTHR43498">
    <property type="entry name" value="FERREDOXIN:COB-COM HETERODISULFIDE REDUCTASE SUBUNIT A"/>
    <property type="match status" value="1"/>
</dbReference>
<dbReference type="InterPro" id="IPR023753">
    <property type="entry name" value="FAD/NAD-binding_dom"/>
</dbReference>
<proteinExistence type="inferred from homology"/>
<evidence type="ECO:0000313" key="10">
    <source>
        <dbReference type="EMBL" id="OCC15185.1"/>
    </source>
</evidence>
<feature type="domain" description="4Fe-4S ferredoxin-type" evidence="9">
    <location>
        <begin position="540"/>
        <end position="569"/>
    </location>
</feature>
<organism evidence="10 11">
    <name type="scientific">Dissulfuribacter thermophilus</name>
    <dbReference type="NCBI Taxonomy" id="1156395"/>
    <lineage>
        <taxon>Bacteria</taxon>
        <taxon>Pseudomonadati</taxon>
        <taxon>Thermodesulfobacteriota</taxon>
        <taxon>Dissulfuribacteria</taxon>
        <taxon>Dissulfuribacterales</taxon>
        <taxon>Dissulfuribacteraceae</taxon>
        <taxon>Dissulfuribacter</taxon>
    </lineage>
</organism>
<comment type="caution">
    <text evidence="10">The sequence shown here is derived from an EMBL/GenBank/DDBJ whole genome shotgun (WGS) entry which is preliminary data.</text>
</comment>
<gene>
    <name evidence="10" type="ORF">DBT_1305</name>
</gene>
<evidence type="ECO:0000256" key="6">
    <source>
        <dbReference type="ARBA" id="ARBA00023002"/>
    </source>
</evidence>
<dbReference type="PANTHER" id="PTHR43498:SF1">
    <property type="entry name" value="COB--COM HETERODISULFIDE REDUCTASE IRON-SULFUR SUBUNIT A"/>
    <property type="match status" value="1"/>
</dbReference>
<dbReference type="Proteomes" id="UP000093080">
    <property type="component" value="Unassembled WGS sequence"/>
</dbReference>
<dbReference type="OrthoDB" id="9766627at2"/>
<dbReference type="GO" id="GO:0051539">
    <property type="term" value="F:4 iron, 4 sulfur cluster binding"/>
    <property type="evidence" value="ECO:0007669"/>
    <property type="project" value="UniProtKB-KW"/>
</dbReference>
<keyword evidence="5" id="KW-0285">Flavoprotein</keyword>
<dbReference type="STRING" id="1156395.DBT_1305"/>
<keyword evidence="6" id="KW-0560">Oxidoreductase</keyword>
<keyword evidence="3" id="KW-0004">4Fe-4S</keyword>
<protein>
    <submittedName>
        <fullName evidence="10">CoB--CoM heterodisulfide reductase subunit A</fullName>
    </submittedName>
</protein>
<evidence type="ECO:0000256" key="1">
    <source>
        <dbReference type="ARBA" id="ARBA00001974"/>
    </source>
</evidence>
<dbReference type="Gene3D" id="3.30.70.20">
    <property type="match status" value="1"/>
</dbReference>
<dbReference type="InterPro" id="IPR017896">
    <property type="entry name" value="4Fe4S_Fe-S-bd"/>
</dbReference>
<dbReference type="PRINTS" id="PR00469">
    <property type="entry name" value="PNDRDTASEII"/>
</dbReference>
<dbReference type="SUPFAM" id="SSF54862">
    <property type="entry name" value="4Fe-4S ferredoxins"/>
    <property type="match status" value="1"/>
</dbReference>
<dbReference type="InterPro" id="IPR017900">
    <property type="entry name" value="4Fe4S_Fe_S_CS"/>
</dbReference>
<feature type="domain" description="4Fe-4S ferredoxin-type" evidence="9">
    <location>
        <begin position="507"/>
        <end position="536"/>
    </location>
</feature>
<comment type="cofactor">
    <cofactor evidence="1">
        <name>FAD</name>
        <dbReference type="ChEBI" id="CHEBI:57692"/>
    </cofactor>
</comment>
<evidence type="ECO:0000259" key="9">
    <source>
        <dbReference type="PROSITE" id="PS51379"/>
    </source>
</evidence>
<dbReference type="PROSITE" id="PS00198">
    <property type="entry name" value="4FE4S_FER_1"/>
    <property type="match status" value="1"/>
</dbReference>
<dbReference type="SUPFAM" id="SSF51905">
    <property type="entry name" value="FAD/NAD(P)-binding domain"/>
    <property type="match status" value="1"/>
</dbReference>
<reference evidence="10 11" key="1">
    <citation type="submission" date="2016-06" db="EMBL/GenBank/DDBJ databases">
        <title>Respiratory ammonification of nitrate coupled to the oxidation of elemental sulfur in deep-sea autotrophic thermophilic bacteria.</title>
        <authorList>
            <person name="Slobodkina G.B."/>
            <person name="Mardanov A.V."/>
            <person name="Ravin N.V."/>
            <person name="Frolova A.A."/>
            <person name="Viryasiv M.B."/>
            <person name="Chernyh N.A."/>
            <person name="Bonch-Osmolovskaya E.A."/>
            <person name="Slobodkin A.I."/>
        </authorList>
    </citation>
    <scope>NUCLEOTIDE SEQUENCE [LARGE SCALE GENOMIC DNA]</scope>
    <source>
        <strain evidence="10 11">S69</strain>
    </source>
</reference>
<keyword evidence="8" id="KW-0411">Iron-sulfur</keyword>
<evidence type="ECO:0000256" key="5">
    <source>
        <dbReference type="ARBA" id="ARBA00022827"/>
    </source>
</evidence>
<accession>A0A1B9F5V2</accession>
<evidence type="ECO:0000256" key="8">
    <source>
        <dbReference type="ARBA" id="ARBA00023014"/>
    </source>
</evidence>
<comment type="similarity">
    <text evidence="2">Belongs to the HdrA family.</text>
</comment>
<dbReference type="AlphaFoldDB" id="A0A1B9F5V2"/>
<dbReference type="PATRIC" id="fig|1156395.6.peg.1319"/>
<dbReference type="InterPro" id="IPR036188">
    <property type="entry name" value="FAD/NAD-bd_sf"/>
</dbReference>
<keyword evidence="11" id="KW-1185">Reference proteome</keyword>
<evidence type="ECO:0000256" key="2">
    <source>
        <dbReference type="ARBA" id="ARBA00006561"/>
    </source>
</evidence>
<dbReference type="Pfam" id="PF07992">
    <property type="entry name" value="Pyr_redox_2"/>
    <property type="match status" value="1"/>
</dbReference>
<evidence type="ECO:0000256" key="3">
    <source>
        <dbReference type="ARBA" id="ARBA00022485"/>
    </source>
</evidence>
<evidence type="ECO:0000256" key="4">
    <source>
        <dbReference type="ARBA" id="ARBA00022723"/>
    </source>
</evidence>
<keyword evidence="4" id="KW-0479">Metal-binding</keyword>
<evidence type="ECO:0000313" key="11">
    <source>
        <dbReference type="Proteomes" id="UP000093080"/>
    </source>
</evidence>
<keyword evidence="5" id="KW-0274">FAD</keyword>
<dbReference type="PROSITE" id="PS51379">
    <property type="entry name" value="4FE4S_FER_2"/>
    <property type="match status" value="2"/>
</dbReference>
<dbReference type="EMBL" id="MAGO01000006">
    <property type="protein sequence ID" value="OCC15185.1"/>
    <property type="molecule type" value="Genomic_DNA"/>
</dbReference>
<dbReference type="GO" id="GO:0046872">
    <property type="term" value="F:metal ion binding"/>
    <property type="evidence" value="ECO:0007669"/>
    <property type="project" value="UniProtKB-KW"/>
</dbReference>
<dbReference type="Gene3D" id="3.50.50.60">
    <property type="entry name" value="FAD/NAD(P)-binding domain"/>
    <property type="match status" value="1"/>
</dbReference>
<name>A0A1B9F5V2_9BACT</name>
<dbReference type="InterPro" id="IPR039650">
    <property type="entry name" value="HdrA-like"/>
</dbReference>